<sequence length="251" mass="29006">MHFILVHDVKPSSSNSHSHSAAASRKPVIMLQKPLRLVEKLVPQIKLVSSRNKPVHLLSHNARGYAVFMEINYRETPNSPFQKIRAQFIDVDLNKISATCSTKEEAIRKIKSIKANPSEQIQSITVKRTKQGQYRLVVHRTRRKIAQLKKQFLNKHGNLVKHAMIVETSNGYHIYWALRDGAVSKFVPIQKALAQKFNSDPLITNLARVMRIPGFYHMKDPNTPFMVRVLQWGRKKPFTQEELIRTFRLEP</sequence>
<organism evidence="2 3">
    <name type="scientific">Paenibacillus harenae</name>
    <dbReference type="NCBI Taxonomy" id="306543"/>
    <lineage>
        <taxon>Bacteria</taxon>
        <taxon>Bacillati</taxon>
        <taxon>Bacillota</taxon>
        <taxon>Bacilli</taxon>
        <taxon>Bacillales</taxon>
        <taxon>Paenibacillaceae</taxon>
        <taxon>Paenibacillus</taxon>
    </lineage>
</organism>
<dbReference type="Gene3D" id="3.30.70.1790">
    <property type="entry name" value="RepB DNA-primase, N-terminal domain"/>
    <property type="match status" value="1"/>
</dbReference>
<reference evidence="2 3" key="1">
    <citation type="submission" date="2023-07" db="EMBL/GenBank/DDBJ databases">
        <title>Sorghum-associated microbial communities from plants grown in Nebraska, USA.</title>
        <authorList>
            <person name="Schachtman D."/>
        </authorList>
    </citation>
    <scope>NUCLEOTIDE SEQUENCE [LARGE SCALE GENOMIC DNA]</scope>
    <source>
        <strain evidence="2 3">CC482</strain>
    </source>
</reference>
<gene>
    <name evidence="2" type="ORF">J2T15_005307</name>
</gene>
<evidence type="ECO:0000313" key="2">
    <source>
        <dbReference type="EMBL" id="MDQ0115839.1"/>
    </source>
</evidence>
<dbReference type="EMBL" id="JAUSSU010000013">
    <property type="protein sequence ID" value="MDQ0115839.1"/>
    <property type="molecule type" value="Genomic_DNA"/>
</dbReference>
<dbReference type="Pfam" id="PF16793">
    <property type="entry name" value="RepB_primase"/>
    <property type="match status" value="1"/>
</dbReference>
<accession>A0ABT9UC94</accession>
<proteinExistence type="predicted"/>
<evidence type="ECO:0000313" key="3">
    <source>
        <dbReference type="Proteomes" id="UP001229346"/>
    </source>
</evidence>
<feature type="domain" description="RepB-like DNA primase" evidence="1">
    <location>
        <begin position="130"/>
        <end position="246"/>
    </location>
</feature>
<dbReference type="InterPro" id="IPR039459">
    <property type="entry name" value="RepB-like_DNA_primase_dom"/>
</dbReference>
<protein>
    <recommendedName>
        <fullName evidence="1">RepB-like DNA primase domain-containing protein</fullName>
    </recommendedName>
</protein>
<name>A0ABT9UC94_PAEHA</name>
<comment type="caution">
    <text evidence="2">The sequence shown here is derived from an EMBL/GenBank/DDBJ whole genome shotgun (WGS) entry which is preliminary data.</text>
</comment>
<evidence type="ECO:0000259" key="1">
    <source>
        <dbReference type="Pfam" id="PF16793"/>
    </source>
</evidence>
<dbReference type="Proteomes" id="UP001229346">
    <property type="component" value="Unassembled WGS sequence"/>
</dbReference>
<keyword evidence="3" id="KW-1185">Reference proteome</keyword>